<accession>A0ABQ0AN36</accession>
<protein>
    <submittedName>
        <fullName evidence="2">Pyridoxamine 5'-phosphate oxidase family protein</fullName>
    </submittedName>
</protein>
<comment type="caution">
    <text evidence="2">The sequence shown here is derived from an EMBL/GenBank/DDBJ whole genome shotgun (WGS) entry which is preliminary data.</text>
</comment>
<sequence length="171" mass="18087">MTSIPPQATPNTNPIRPSDDEARALAQSLMSQARFAALATLDSSGSPLVTRVAFGLCAAGQPISLMSSLAQHSQNLAANPACSLLVGEPGPKGDPLTHPRLSLVGTAQFVSNQSPEHQEMATHYLRSHPKSKLYIGFTDFSFVRFSVRLGNLNGGFGKAFTLTPDDLSPPS</sequence>
<dbReference type="EMBL" id="BAABWU010000010">
    <property type="protein sequence ID" value="GAA6197267.1"/>
    <property type="molecule type" value="Genomic_DNA"/>
</dbReference>
<dbReference type="PANTHER" id="PTHR13343">
    <property type="entry name" value="CREG1 PROTEIN"/>
    <property type="match status" value="1"/>
</dbReference>
<reference evidence="2 3" key="1">
    <citation type="submission" date="2024-04" db="EMBL/GenBank/DDBJ databases">
        <title>Draft genome sequence of Pseudophaeobacter arcticus NBRC 116598.</title>
        <authorList>
            <person name="Miyakawa T."/>
            <person name="Kusuya Y."/>
            <person name="Miura T."/>
        </authorList>
    </citation>
    <scope>NUCLEOTIDE SEQUENCE [LARGE SCALE GENOMIC DNA]</scope>
    <source>
        <strain evidence="2 3">SU-CL00105</strain>
    </source>
</reference>
<dbReference type="PANTHER" id="PTHR13343:SF17">
    <property type="entry name" value="CELLULAR REPRESSOR OF E1A-STIMULATED GENES, ISOFORM A"/>
    <property type="match status" value="1"/>
</dbReference>
<dbReference type="SUPFAM" id="SSF50475">
    <property type="entry name" value="FMN-binding split barrel"/>
    <property type="match status" value="1"/>
</dbReference>
<keyword evidence="3" id="KW-1185">Reference proteome</keyword>
<evidence type="ECO:0000313" key="3">
    <source>
        <dbReference type="Proteomes" id="UP001441944"/>
    </source>
</evidence>
<dbReference type="RefSeq" id="WP_353400859.1">
    <property type="nucleotide sequence ID" value="NZ_BAABWU010000010.1"/>
</dbReference>
<dbReference type="Proteomes" id="UP001441944">
    <property type="component" value="Unassembled WGS sequence"/>
</dbReference>
<name>A0ABQ0AN36_9RHOB</name>
<gene>
    <name evidence="2" type="ORF">NBRC116598_27110</name>
</gene>
<organism evidence="2 3">
    <name type="scientific">Pseudophaeobacter arcticus</name>
    <dbReference type="NCBI Taxonomy" id="385492"/>
    <lineage>
        <taxon>Bacteria</taxon>
        <taxon>Pseudomonadati</taxon>
        <taxon>Pseudomonadota</taxon>
        <taxon>Alphaproteobacteria</taxon>
        <taxon>Rhodobacterales</taxon>
        <taxon>Paracoccaceae</taxon>
        <taxon>Pseudophaeobacter</taxon>
    </lineage>
</organism>
<evidence type="ECO:0000259" key="1">
    <source>
        <dbReference type="Pfam" id="PF13883"/>
    </source>
</evidence>
<dbReference type="PIRSF" id="PIRSF004633">
    <property type="entry name" value="UCP_PLP_oxd"/>
    <property type="match status" value="1"/>
</dbReference>
<proteinExistence type="predicted"/>
<dbReference type="InterPro" id="IPR014419">
    <property type="entry name" value="HutZ"/>
</dbReference>
<evidence type="ECO:0000313" key="2">
    <source>
        <dbReference type="EMBL" id="GAA6197267.1"/>
    </source>
</evidence>
<feature type="domain" description="CREG-like beta-barrel" evidence="1">
    <location>
        <begin position="19"/>
        <end position="165"/>
    </location>
</feature>
<dbReference type="InterPro" id="IPR012349">
    <property type="entry name" value="Split_barrel_FMN-bd"/>
</dbReference>
<dbReference type="Gene3D" id="2.30.110.10">
    <property type="entry name" value="Electron Transport, Fmn-binding Protein, Chain A"/>
    <property type="match status" value="1"/>
</dbReference>
<dbReference type="Pfam" id="PF13883">
    <property type="entry name" value="CREG_beta-barrel"/>
    <property type="match status" value="1"/>
</dbReference>
<dbReference type="InterPro" id="IPR055343">
    <property type="entry name" value="CREG_beta-barrel"/>
</dbReference>